<comment type="caution">
    <text evidence="2">The sequence shown here is derived from an EMBL/GenBank/DDBJ whole genome shotgun (WGS) entry which is preliminary data.</text>
</comment>
<feature type="chain" id="PRO_5017183613" evidence="1">
    <location>
        <begin position="22"/>
        <end position="229"/>
    </location>
</feature>
<dbReference type="OrthoDB" id="5678362at2"/>
<name>A0A3A1XYJ9_9GAMM</name>
<organism evidence="2 3">
    <name type="scientific">Psittacicella hinzii</name>
    <dbReference type="NCBI Taxonomy" id="2028575"/>
    <lineage>
        <taxon>Bacteria</taxon>
        <taxon>Pseudomonadati</taxon>
        <taxon>Pseudomonadota</taxon>
        <taxon>Gammaproteobacteria</taxon>
        <taxon>Pasteurellales</taxon>
        <taxon>Psittacicellaceae</taxon>
        <taxon>Psittacicella</taxon>
    </lineage>
</organism>
<reference evidence="2 3" key="1">
    <citation type="submission" date="2017-08" db="EMBL/GenBank/DDBJ databases">
        <title>Reclassification of Bisgaard taxon 37 and 44.</title>
        <authorList>
            <person name="Christensen H."/>
        </authorList>
    </citation>
    <scope>NUCLEOTIDE SEQUENCE [LARGE SCALE GENOMIC DNA]</scope>
    <source>
        <strain evidence="2 3">B96_3</strain>
    </source>
</reference>
<feature type="signal peptide" evidence="1">
    <location>
        <begin position="1"/>
        <end position="21"/>
    </location>
</feature>
<proteinExistence type="predicted"/>
<sequence>MTRKKFLLLLPLLALSKQIFADTITFYVEPVKNRYFLNKVKPSASQAVPWFVTTAQGIDITCQQGRSQIRPATFPNVEVLTIVYDGVAQNLPEGSAASQAALNKVNLTGTNFKANNFAWKIQKATVYAVNNKDSYRLYNNCEVNFSRKAEVEIAGQANGTVKITKAVNSKHIPTSFAGKVSELVFYRCSTKAPTSSQAKLYLSYNGQEYVATGLTFVDEKEQTQYCAVK</sequence>
<dbReference type="Proteomes" id="UP000265691">
    <property type="component" value="Unassembled WGS sequence"/>
</dbReference>
<dbReference type="RefSeq" id="WP_119525763.1">
    <property type="nucleotide sequence ID" value="NZ_NRHC01000136.1"/>
</dbReference>
<gene>
    <name evidence="2" type="ORF">CKF54_07645</name>
</gene>
<evidence type="ECO:0000256" key="1">
    <source>
        <dbReference type="SAM" id="SignalP"/>
    </source>
</evidence>
<accession>A0A3A1XYJ9</accession>
<evidence type="ECO:0000313" key="3">
    <source>
        <dbReference type="Proteomes" id="UP000265691"/>
    </source>
</evidence>
<dbReference type="EMBL" id="NRHC01000136">
    <property type="protein sequence ID" value="RIY31102.1"/>
    <property type="molecule type" value="Genomic_DNA"/>
</dbReference>
<keyword evidence="3" id="KW-1185">Reference proteome</keyword>
<keyword evidence="1" id="KW-0732">Signal</keyword>
<dbReference type="AlphaFoldDB" id="A0A3A1XYJ9"/>
<protein>
    <submittedName>
        <fullName evidence="2">Uncharacterized protein</fullName>
    </submittedName>
</protein>
<evidence type="ECO:0000313" key="2">
    <source>
        <dbReference type="EMBL" id="RIY31102.1"/>
    </source>
</evidence>